<reference evidence="1" key="1">
    <citation type="journal article" date="2023" name="bioRxiv">
        <title>Improved chromosome-level genome assembly for marigold (Tagetes erecta).</title>
        <authorList>
            <person name="Jiang F."/>
            <person name="Yuan L."/>
            <person name="Wang S."/>
            <person name="Wang H."/>
            <person name="Xu D."/>
            <person name="Wang A."/>
            <person name="Fan W."/>
        </authorList>
    </citation>
    <scope>NUCLEOTIDE SEQUENCE</scope>
    <source>
        <strain evidence="1">WSJ</strain>
        <tissue evidence="1">Leaf</tissue>
    </source>
</reference>
<sequence length="284" mass="32175">MELVSSDVGELYQFYANTDFAGLICDICPKPNPNTRIEPEVIYLYCIRISFSIQHNERERGNKVGNGRRYLGSIKTMENQEKLTQMDGRPLVIRKRKPIIGDNQHGTRSKLLHSWSRTFLKNVHRNVSEKCSKILARLWTSMLLERKIDMIDGAKLSVGLGRCEKDGTPIHYPSTYPTPPVIEKHVPSQQQKIHPWHTSKVGIISYKEKVIGSTSMEVPPIVSSEKKVIHLSHKSAWVPETLRKRAVIATVENVSCLINAKTVLMGEVELCDGQEITMDRVACS</sequence>
<keyword evidence="2" id="KW-1185">Reference proteome</keyword>
<evidence type="ECO:0000313" key="1">
    <source>
        <dbReference type="EMBL" id="KAK1414948.1"/>
    </source>
</evidence>
<accession>A0AAD8NNM9</accession>
<comment type="caution">
    <text evidence="1">The sequence shown here is derived from an EMBL/GenBank/DDBJ whole genome shotgun (WGS) entry which is preliminary data.</text>
</comment>
<gene>
    <name evidence="1" type="ORF">QVD17_30714</name>
</gene>
<name>A0AAD8NNM9_TARER</name>
<proteinExistence type="predicted"/>
<organism evidence="1 2">
    <name type="scientific">Tagetes erecta</name>
    <name type="common">African marigold</name>
    <dbReference type="NCBI Taxonomy" id="13708"/>
    <lineage>
        <taxon>Eukaryota</taxon>
        <taxon>Viridiplantae</taxon>
        <taxon>Streptophyta</taxon>
        <taxon>Embryophyta</taxon>
        <taxon>Tracheophyta</taxon>
        <taxon>Spermatophyta</taxon>
        <taxon>Magnoliopsida</taxon>
        <taxon>eudicotyledons</taxon>
        <taxon>Gunneridae</taxon>
        <taxon>Pentapetalae</taxon>
        <taxon>asterids</taxon>
        <taxon>campanulids</taxon>
        <taxon>Asterales</taxon>
        <taxon>Asteraceae</taxon>
        <taxon>Asteroideae</taxon>
        <taxon>Heliantheae alliance</taxon>
        <taxon>Tageteae</taxon>
        <taxon>Tagetes</taxon>
    </lineage>
</organism>
<dbReference type="EMBL" id="JAUHHV010000008">
    <property type="protein sequence ID" value="KAK1414948.1"/>
    <property type="molecule type" value="Genomic_DNA"/>
</dbReference>
<protein>
    <submittedName>
        <fullName evidence="1">Uncharacterized protein</fullName>
    </submittedName>
</protein>
<dbReference type="AlphaFoldDB" id="A0AAD8NNM9"/>
<dbReference type="Proteomes" id="UP001229421">
    <property type="component" value="Unassembled WGS sequence"/>
</dbReference>
<evidence type="ECO:0000313" key="2">
    <source>
        <dbReference type="Proteomes" id="UP001229421"/>
    </source>
</evidence>